<evidence type="ECO:0000313" key="2">
    <source>
        <dbReference type="Proteomes" id="UP000247099"/>
    </source>
</evidence>
<comment type="caution">
    <text evidence="1">The sequence shown here is derived from an EMBL/GenBank/DDBJ whole genome shotgun (WGS) entry which is preliminary data.</text>
</comment>
<evidence type="ECO:0000313" key="1">
    <source>
        <dbReference type="EMBL" id="PXA03895.1"/>
    </source>
</evidence>
<dbReference type="AlphaFoldDB" id="A0A317ZEM1"/>
<sequence length="376" mass="43603">MRSLMISRKATDCRQCAFHSECGGMDQAQLWGCFSYCASECDPQTCQFVCPMKPLDFARRQMEVAGDHLASVKHLEVPEDCNVPCYIPRISTGGSRRDHPVESDFVALSLYDLFALKGADNYRSRFSGARDLRKKFKLKQDTKILVVANNFDRRLERFWRYHDRLNVVRNLSEFNLWGLVIPNFSFFREAPRTHSLYSRKRIEFVMKTLTSAGLPIIPHLQASVYFEKDWEYWLHFLRRYPEVRTVSAEFGTGWLQKELADRAIEKMRELSGQLGRPLHLLALAGGGVYRELRDVFETVTLVNHTPYMKAMKRQRLGLGMNWEHSPTLEGESVSAILDHNIRVYSERVSDGKPVEEIPEIYEISESYELLPLAENF</sequence>
<name>A0A317ZEM1_9BACT</name>
<keyword evidence="2" id="KW-1185">Reference proteome</keyword>
<protein>
    <recommendedName>
        <fullName evidence="3">DUF4417 domain-containing protein</fullName>
    </recommendedName>
</protein>
<reference evidence="1 2" key="1">
    <citation type="submission" date="2018-05" db="EMBL/GenBank/DDBJ databases">
        <title>Coraliomargarita sinensis sp. nov., isolated from a marine solar saltern.</title>
        <authorList>
            <person name="Zhou L.Y."/>
        </authorList>
    </citation>
    <scope>NUCLEOTIDE SEQUENCE [LARGE SCALE GENOMIC DNA]</scope>
    <source>
        <strain evidence="1 2">WN38</strain>
    </source>
</reference>
<accession>A0A317ZEM1</accession>
<dbReference type="InParanoid" id="A0A317ZEM1"/>
<proteinExistence type="predicted"/>
<gene>
    <name evidence="1" type="ORF">DDZ13_09655</name>
</gene>
<evidence type="ECO:0008006" key="3">
    <source>
        <dbReference type="Google" id="ProtNLM"/>
    </source>
</evidence>
<organism evidence="1 2">
    <name type="scientific">Coraliomargarita sinensis</name>
    <dbReference type="NCBI Taxonomy" id="2174842"/>
    <lineage>
        <taxon>Bacteria</taxon>
        <taxon>Pseudomonadati</taxon>
        <taxon>Verrucomicrobiota</taxon>
        <taxon>Opitutia</taxon>
        <taxon>Puniceicoccales</taxon>
        <taxon>Coraliomargaritaceae</taxon>
        <taxon>Coraliomargarita</taxon>
    </lineage>
</organism>
<dbReference type="Proteomes" id="UP000247099">
    <property type="component" value="Unassembled WGS sequence"/>
</dbReference>
<dbReference type="EMBL" id="QHJQ01000006">
    <property type="protein sequence ID" value="PXA03895.1"/>
    <property type="molecule type" value="Genomic_DNA"/>
</dbReference>